<evidence type="ECO:0000256" key="2">
    <source>
        <dbReference type="SAM" id="MobiDB-lite"/>
    </source>
</evidence>
<feature type="compositionally biased region" description="Polar residues" evidence="2">
    <location>
        <begin position="220"/>
        <end position="229"/>
    </location>
</feature>
<evidence type="ECO:0000313" key="4">
    <source>
        <dbReference type="Proteomes" id="UP000027238"/>
    </source>
</evidence>
<dbReference type="EMBL" id="JMSE01000587">
    <property type="protein sequence ID" value="KDN68961.1"/>
    <property type="molecule type" value="Genomic_DNA"/>
</dbReference>
<keyword evidence="1" id="KW-0175">Coiled coil</keyword>
<evidence type="ECO:0000313" key="3">
    <source>
        <dbReference type="EMBL" id="KDN68961.1"/>
    </source>
</evidence>
<dbReference type="AlphaFoldDB" id="A0A066XT83"/>
<dbReference type="SUPFAM" id="SSF57997">
    <property type="entry name" value="Tropomyosin"/>
    <property type="match status" value="1"/>
</dbReference>
<keyword evidence="4" id="KW-1185">Reference proteome</keyword>
<accession>A0A066XT83</accession>
<reference evidence="4" key="1">
    <citation type="journal article" date="2014" name="Genome Announc.">
        <title>Draft genome sequence of Colletotrichum sublineola, a destructive pathogen of cultivated sorghum.</title>
        <authorList>
            <person name="Baroncelli R."/>
            <person name="Sanz-Martin J.M."/>
            <person name="Rech G.E."/>
            <person name="Sukno S.A."/>
            <person name="Thon M.R."/>
        </authorList>
    </citation>
    <scope>NUCLEOTIDE SEQUENCE [LARGE SCALE GENOMIC DNA]</scope>
    <source>
        <strain evidence="4">TX430BB</strain>
    </source>
</reference>
<organism evidence="3 4">
    <name type="scientific">Colletotrichum sublineola</name>
    <name type="common">Sorghum anthracnose fungus</name>
    <dbReference type="NCBI Taxonomy" id="1173701"/>
    <lineage>
        <taxon>Eukaryota</taxon>
        <taxon>Fungi</taxon>
        <taxon>Dikarya</taxon>
        <taxon>Ascomycota</taxon>
        <taxon>Pezizomycotina</taxon>
        <taxon>Sordariomycetes</taxon>
        <taxon>Hypocreomycetidae</taxon>
        <taxon>Glomerellales</taxon>
        <taxon>Glomerellaceae</taxon>
        <taxon>Colletotrichum</taxon>
        <taxon>Colletotrichum graminicola species complex</taxon>
    </lineage>
</organism>
<gene>
    <name evidence="3" type="ORF">CSUB01_11835</name>
</gene>
<name>A0A066XT83_COLSU</name>
<sequence length="717" mass="79282">MSGLPDLVIPQVVAVREDQNRSPEIIPLQFQLRVRHSQQGLVLFRLVLSYTDGASTPERTIFLQVTADSVLSLDRTEHTKTNANQTPPCLEKVYKRLKDMRSIARLQFQLRSGEGIQLVVPLDFNVDNILGDAVRSTFEWAEWLAAASSFSLYFQHNVLPRKNYLMYQKVISLCPTENLRRSYKDMRDVKRLYEGNGGKVHKPRFRHDSSPTRKRCSSPDPATTASCGSTLPFDAVPRREHESPPPYNEYLNEGLSPRATPDAAATAIFAEGSTVGVAPPEYGDAEQQHTDVLDLSQGVLPCGVDDADKHPSTKRKRSFIDVHTTRTSARDVSRTGKTAQYRSVDLDQSYVAHLLEFQRQQFGLLQEQIKLRDQQIEKLENLVEKVQGRVQDLEKRHDELEGDCSTLEKRQEQTDDAIENVHVLVHELEDKCEELEKSISDACDDINDLKEDMREMLAGDKCKPCEDMAKNIGDRDEGSAPKYVTRAYKQAPVLTDPGWVCHIPTGPNGGGRLTYQSPRLVNLPRYPCIASMKRLQTKLSTIEGHQLLKQLPSLPEEIADAKSKDGGVASGSSALFARAINSSAAAGTQEGIRCPKALLAAAHDAERSHHLVSRPPAADSGPIDLAMETNWMRRTGWAEIFDGARRDNLVAMAELPVTAASSGGFPLGRDGEGNVLSSPPPTHRLGGRRSHGPLQGHATPHGCVYALLAPELGATPP</sequence>
<dbReference type="Proteomes" id="UP000027238">
    <property type="component" value="Unassembled WGS sequence"/>
</dbReference>
<dbReference type="HOGENOM" id="CLU_385422_0_0_1"/>
<proteinExistence type="predicted"/>
<evidence type="ECO:0000256" key="1">
    <source>
        <dbReference type="SAM" id="Coils"/>
    </source>
</evidence>
<feature type="region of interest" description="Disordered" evidence="2">
    <location>
        <begin position="663"/>
        <end position="697"/>
    </location>
</feature>
<feature type="coiled-coil region" evidence="1">
    <location>
        <begin position="365"/>
        <end position="452"/>
    </location>
</feature>
<feature type="region of interest" description="Disordered" evidence="2">
    <location>
        <begin position="196"/>
        <end position="258"/>
    </location>
</feature>
<protein>
    <submittedName>
        <fullName evidence="3">Uncharacterized protein</fullName>
    </submittedName>
</protein>
<dbReference type="Gene3D" id="1.20.5.340">
    <property type="match status" value="1"/>
</dbReference>
<comment type="caution">
    <text evidence="3">The sequence shown here is derived from an EMBL/GenBank/DDBJ whole genome shotgun (WGS) entry which is preliminary data.</text>
</comment>
<dbReference type="OrthoDB" id="4848716at2759"/>